<sequence length="171" mass="18779">MPADATQHPTHKQRHFLRALALASLAIAGLALPFVWDVLAAINELPKMAWLQHVLALMPAASWLMMFVWGGAIPLVLLLNAHQTPPHKLRTIVEMLVLMWIAITWYVHMPASSQCSILYEHWSLACSVLQWAYSLSLGLATAAYVFIMLGLGVSALGLFAEGLDDETAHAS</sequence>
<keyword evidence="3" id="KW-1185">Reference proteome</keyword>
<feature type="transmembrane region" description="Helical" evidence="1">
    <location>
        <begin position="91"/>
        <end position="111"/>
    </location>
</feature>
<gene>
    <name evidence="2" type="ORF">AB6724_04645</name>
</gene>
<reference evidence="2 3" key="1">
    <citation type="journal article" date="2013" name="Int. J. Syst. Evol. Microbiol.">
        <title>Comamonas guangdongensis sp. nov., isolated from subterranean forest sediment, and emended description of the genus Comamonas.</title>
        <authorList>
            <person name="Zhang J."/>
            <person name="Wang Y."/>
            <person name="Zhou S."/>
            <person name="Wu C."/>
            <person name="He J."/>
            <person name="Li F."/>
        </authorList>
    </citation>
    <scope>NUCLEOTIDE SEQUENCE [LARGE SCALE GENOMIC DNA]</scope>
    <source>
        <strain evidence="2 3">CCTCC AB2011133</strain>
    </source>
</reference>
<keyword evidence="1" id="KW-0472">Membrane</keyword>
<comment type="caution">
    <text evidence="2">The sequence shown here is derived from an EMBL/GenBank/DDBJ whole genome shotgun (WGS) entry which is preliminary data.</text>
</comment>
<evidence type="ECO:0000313" key="2">
    <source>
        <dbReference type="EMBL" id="MEX8192127.1"/>
    </source>
</evidence>
<dbReference type="Proteomes" id="UP001561046">
    <property type="component" value="Unassembled WGS sequence"/>
</dbReference>
<dbReference type="EMBL" id="JBFYGN010000004">
    <property type="protein sequence ID" value="MEX8192127.1"/>
    <property type="molecule type" value="Genomic_DNA"/>
</dbReference>
<proteinExistence type="predicted"/>
<dbReference type="RefSeq" id="WP_369337346.1">
    <property type="nucleotide sequence ID" value="NZ_JBFYGN010000004.1"/>
</dbReference>
<feature type="transmembrane region" description="Helical" evidence="1">
    <location>
        <begin position="131"/>
        <end position="159"/>
    </location>
</feature>
<feature type="transmembrane region" description="Helical" evidence="1">
    <location>
        <begin position="16"/>
        <end position="36"/>
    </location>
</feature>
<feature type="transmembrane region" description="Helical" evidence="1">
    <location>
        <begin position="56"/>
        <end position="79"/>
    </location>
</feature>
<organism evidence="2 3">
    <name type="scientific">Comamonas guangdongensis</name>
    <dbReference type="NCBI Taxonomy" id="510515"/>
    <lineage>
        <taxon>Bacteria</taxon>
        <taxon>Pseudomonadati</taxon>
        <taxon>Pseudomonadota</taxon>
        <taxon>Betaproteobacteria</taxon>
        <taxon>Burkholderiales</taxon>
        <taxon>Comamonadaceae</taxon>
        <taxon>Comamonas</taxon>
    </lineage>
</organism>
<evidence type="ECO:0000256" key="1">
    <source>
        <dbReference type="SAM" id="Phobius"/>
    </source>
</evidence>
<evidence type="ECO:0008006" key="4">
    <source>
        <dbReference type="Google" id="ProtNLM"/>
    </source>
</evidence>
<accession>A0ABV3ZRD4</accession>
<keyword evidence="1" id="KW-1133">Transmembrane helix</keyword>
<protein>
    <recommendedName>
        <fullName evidence="4">Transmembrane protein</fullName>
    </recommendedName>
</protein>
<evidence type="ECO:0000313" key="3">
    <source>
        <dbReference type="Proteomes" id="UP001561046"/>
    </source>
</evidence>
<name>A0ABV3ZRD4_9BURK</name>
<keyword evidence="1" id="KW-0812">Transmembrane</keyword>